<evidence type="ECO:0000313" key="4">
    <source>
        <dbReference type="Proteomes" id="UP000285190"/>
    </source>
</evidence>
<protein>
    <submittedName>
        <fullName evidence="3">Class C beta-lactamase-related serine hydrolase</fullName>
    </submittedName>
</protein>
<dbReference type="RefSeq" id="WP_119742788.1">
    <property type="nucleotide sequence ID" value="NZ_QYUN01000003.1"/>
</dbReference>
<accession>A0A418WVF2</accession>
<comment type="caution">
    <text evidence="3">The sequence shown here is derived from an EMBL/GenBank/DDBJ whole genome shotgun (WGS) entry which is preliminary data.</text>
</comment>
<dbReference type="SUPFAM" id="SSF56601">
    <property type="entry name" value="beta-lactamase/transpeptidase-like"/>
    <property type="match status" value="1"/>
</dbReference>
<feature type="signal peptide" evidence="1">
    <location>
        <begin position="1"/>
        <end position="19"/>
    </location>
</feature>
<dbReference type="InterPro" id="IPR001466">
    <property type="entry name" value="Beta-lactam-related"/>
</dbReference>
<dbReference type="PANTHER" id="PTHR43283">
    <property type="entry name" value="BETA-LACTAMASE-RELATED"/>
    <property type="match status" value="1"/>
</dbReference>
<keyword evidence="4" id="KW-1185">Reference proteome</keyword>
<dbReference type="PANTHER" id="PTHR43283:SF7">
    <property type="entry name" value="BETA-LACTAMASE-RELATED DOMAIN-CONTAINING PROTEIN"/>
    <property type="match status" value="1"/>
</dbReference>
<dbReference type="AlphaFoldDB" id="A0A418WVF2"/>
<organism evidence="3 4">
    <name type="scientific">Noviherbaspirillum cavernae</name>
    <dbReference type="NCBI Taxonomy" id="2320862"/>
    <lineage>
        <taxon>Bacteria</taxon>
        <taxon>Pseudomonadati</taxon>
        <taxon>Pseudomonadota</taxon>
        <taxon>Betaproteobacteria</taxon>
        <taxon>Burkholderiales</taxon>
        <taxon>Oxalobacteraceae</taxon>
        <taxon>Noviherbaspirillum</taxon>
    </lineage>
</organism>
<proteinExistence type="predicted"/>
<dbReference type="OrthoDB" id="9814204at2"/>
<feature type="domain" description="Beta-lactamase-related" evidence="2">
    <location>
        <begin position="121"/>
        <end position="409"/>
    </location>
</feature>
<name>A0A418WVF2_9BURK</name>
<dbReference type="Proteomes" id="UP000285190">
    <property type="component" value="Unassembled WGS sequence"/>
</dbReference>
<evidence type="ECO:0000256" key="1">
    <source>
        <dbReference type="SAM" id="SignalP"/>
    </source>
</evidence>
<dbReference type="InterPro" id="IPR050789">
    <property type="entry name" value="Diverse_Enzym_Activities"/>
</dbReference>
<dbReference type="InterPro" id="IPR012338">
    <property type="entry name" value="Beta-lactam/transpept-like"/>
</dbReference>
<feature type="chain" id="PRO_5019195586" evidence="1">
    <location>
        <begin position="20"/>
        <end position="435"/>
    </location>
</feature>
<gene>
    <name evidence="3" type="ORF">D3870_19870</name>
</gene>
<evidence type="ECO:0000259" key="2">
    <source>
        <dbReference type="Pfam" id="PF00144"/>
    </source>
</evidence>
<dbReference type="GO" id="GO:0016787">
    <property type="term" value="F:hydrolase activity"/>
    <property type="evidence" value="ECO:0007669"/>
    <property type="project" value="UniProtKB-KW"/>
</dbReference>
<dbReference type="Pfam" id="PF00144">
    <property type="entry name" value="Beta-lactamase"/>
    <property type="match status" value="1"/>
</dbReference>
<dbReference type="EMBL" id="QYUN01000003">
    <property type="protein sequence ID" value="RJF96676.1"/>
    <property type="molecule type" value="Genomic_DNA"/>
</dbReference>
<reference evidence="3 4" key="1">
    <citation type="submission" date="2018-09" db="EMBL/GenBank/DDBJ databases">
        <authorList>
            <person name="Zhu H."/>
        </authorList>
    </citation>
    <scope>NUCLEOTIDE SEQUENCE [LARGE SCALE GENOMIC DNA]</scope>
    <source>
        <strain evidence="3 4">K2R10-39</strain>
    </source>
</reference>
<dbReference type="Gene3D" id="3.40.710.10">
    <property type="entry name" value="DD-peptidase/beta-lactamase superfamily"/>
    <property type="match status" value="1"/>
</dbReference>
<sequence>MKKMMFALLAVTAAGTVHAQAQPALPDPATTDPTSLQLMQGFPPPANRTIRFADGTYYQFPKTRWSFSHIRELVPTANVWRGTGPASPLPAAPMALDTLSFLDDKGQPTTWAEMLNRTYTDSIIVLHRGKVVYEKYTGAAQPYLPHSAFSITKSFVGTLAAMLVAEGALDPSALVSKYVPELKDSAYGDATVRQVMDMTIGVRYSENYADPKAEVWDYGRAGGMAPVPPGYNGPKTFYEFLVNLKKEGEHGAGFAYKTSNAEVLAWIVKRASGKSVATLMSERIWQKIGAENDGYFQVDSVGTESGGGGASLPLRDMARFGEMIRLDGKFNGQQIVPKAVVDDIRKGADPADFAKAGYPNVPGYGKGYSYRNMWWVSHNAHGTFDARGIHGQRIYIDPKAELVIAKFSSHPLAGNMANIPLTDRGFMALAEQLMK</sequence>
<evidence type="ECO:0000313" key="3">
    <source>
        <dbReference type="EMBL" id="RJF96676.1"/>
    </source>
</evidence>
<keyword evidence="1" id="KW-0732">Signal</keyword>
<keyword evidence="3" id="KW-0378">Hydrolase</keyword>